<proteinExistence type="predicted"/>
<reference evidence="1 2" key="1">
    <citation type="journal article" date="2017" name="Curr. Biol.">
        <title>The Evolution of Venom by Co-option of Single-Copy Genes.</title>
        <authorList>
            <person name="Martinson E.O."/>
            <person name="Mrinalini"/>
            <person name="Kelkar Y.D."/>
            <person name="Chang C.H."/>
            <person name="Werren J.H."/>
        </authorList>
    </citation>
    <scope>NUCLEOTIDE SEQUENCE [LARGE SCALE GENOMIC DNA]</scope>
    <source>
        <strain evidence="1 2">Alberta</strain>
        <tissue evidence="1">Whole body</tissue>
    </source>
</reference>
<gene>
    <name evidence="1" type="ORF">TSAR_008494</name>
</gene>
<keyword evidence="2" id="KW-1185">Reference proteome</keyword>
<comment type="caution">
    <text evidence="1">The sequence shown here is derived from an EMBL/GenBank/DDBJ whole genome shotgun (WGS) entry which is preliminary data.</text>
</comment>
<name>A0A232ESY0_9HYME</name>
<sequence>MMSGHAKKSYEPKILQQLRAVEYPKLCSELDDTFSRSSIGDKIAVVCSGKPFHLDKSNNFKGTVKTVANKSNKRISRSCKQHYTANIRLIKIVYCFLPKEAL</sequence>
<evidence type="ECO:0000313" key="1">
    <source>
        <dbReference type="EMBL" id="OXU21463.1"/>
    </source>
</evidence>
<dbReference type="AlphaFoldDB" id="A0A232ESY0"/>
<dbReference type="Proteomes" id="UP000215335">
    <property type="component" value="Unassembled WGS sequence"/>
</dbReference>
<protein>
    <submittedName>
        <fullName evidence="1">Uncharacterized protein</fullName>
    </submittedName>
</protein>
<evidence type="ECO:0000313" key="2">
    <source>
        <dbReference type="Proteomes" id="UP000215335"/>
    </source>
</evidence>
<dbReference type="EMBL" id="NNAY01002361">
    <property type="protein sequence ID" value="OXU21463.1"/>
    <property type="molecule type" value="Genomic_DNA"/>
</dbReference>
<organism evidence="1 2">
    <name type="scientific">Trichomalopsis sarcophagae</name>
    <dbReference type="NCBI Taxonomy" id="543379"/>
    <lineage>
        <taxon>Eukaryota</taxon>
        <taxon>Metazoa</taxon>
        <taxon>Ecdysozoa</taxon>
        <taxon>Arthropoda</taxon>
        <taxon>Hexapoda</taxon>
        <taxon>Insecta</taxon>
        <taxon>Pterygota</taxon>
        <taxon>Neoptera</taxon>
        <taxon>Endopterygota</taxon>
        <taxon>Hymenoptera</taxon>
        <taxon>Apocrita</taxon>
        <taxon>Proctotrupomorpha</taxon>
        <taxon>Chalcidoidea</taxon>
        <taxon>Pteromalidae</taxon>
        <taxon>Pteromalinae</taxon>
        <taxon>Trichomalopsis</taxon>
    </lineage>
</organism>
<accession>A0A232ESY0</accession>